<dbReference type="SUPFAM" id="SSF52540">
    <property type="entry name" value="P-loop containing nucleoside triphosphate hydrolases"/>
    <property type="match status" value="1"/>
</dbReference>
<protein>
    <submittedName>
        <fullName evidence="6">S-DNA-T family DNA segregation ATPase FtsK/SpoIIIE</fullName>
    </submittedName>
</protein>
<feature type="domain" description="FtsK" evidence="5">
    <location>
        <begin position="345"/>
        <end position="536"/>
    </location>
</feature>
<dbReference type="InterPro" id="IPR002543">
    <property type="entry name" value="FtsK_dom"/>
</dbReference>
<evidence type="ECO:0000256" key="4">
    <source>
        <dbReference type="SAM" id="Phobius"/>
    </source>
</evidence>
<dbReference type="InterPro" id="IPR050206">
    <property type="entry name" value="FtsK/SpoIIIE/SftA"/>
</dbReference>
<evidence type="ECO:0000313" key="6">
    <source>
        <dbReference type="EMBL" id="MBB4701928.1"/>
    </source>
</evidence>
<keyword evidence="7" id="KW-1185">Reference proteome</keyword>
<reference evidence="6 7" key="1">
    <citation type="submission" date="2020-08" db="EMBL/GenBank/DDBJ databases">
        <title>Sequencing the genomes of 1000 actinobacteria strains.</title>
        <authorList>
            <person name="Klenk H.-P."/>
        </authorList>
    </citation>
    <scope>NUCLEOTIDE SEQUENCE [LARGE SCALE GENOMIC DNA]</scope>
    <source>
        <strain evidence="6 7">DSM 45784</strain>
    </source>
</reference>
<dbReference type="Proteomes" id="UP000542210">
    <property type="component" value="Unassembled WGS sequence"/>
</dbReference>
<dbReference type="Pfam" id="PF01580">
    <property type="entry name" value="FtsK_SpoIIIE"/>
    <property type="match status" value="1"/>
</dbReference>
<dbReference type="GO" id="GO:0003677">
    <property type="term" value="F:DNA binding"/>
    <property type="evidence" value="ECO:0007669"/>
    <property type="project" value="InterPro"/>
</dbReference>
<feature type="transmembrane region" description="Helical" evidence="4">
    <location>
        <begin position="199"/>
        <end position="220"/>
    </location>
</feature>
<dbReference type="Gene3D" id="3.40.50.300">
    <property type="entry name" value="P-loop containing nucleotide triphosphate hydrolases"/>
    <property type="match status" value="1"/>
</dbReference>
<dbReference type="PANTHER" id="PTHR22683">
    <property type="entry name" value="SPORULATION PROTEIN RELATED"/>
    <property type="match status" value="1"/>
</dbReference>
<evidence type="ECO:0000259" key="5">
    <source>
        <dbReference type="PROSITE" id="PS50901"/>
    </source>
</evidence>
<keyword evidence="1 3" id="KW-0547">Nucleotide-binding</keyword>
<gene>
    <name evidence="6" type="ORF">BJ982_003472</name>
</gene>
<dbReference type="InterPro" id="IPR027417">
    <property type="entry name" value="P-loop_NTPase"/>
</dbReference>
<dbReference type="EMBL" id="JACHND010000001">
    <property type="protein sequence ID" value="MBB4701928.1"/>
    <property type="molecule type" value="Genomic_DNA"/>
</dbReference>
<name>A0A7W7DAS0_9ACTN</name>
<evidence type="ECO:0000256" key="3">
    <source>
        <dbReference type="PROSITE-ProRule" id="PRU00289"/>
    </source>
</evidence>
<sequence length="601" mass="65505">MRDNQHQPYTHLRAAIDDGITCLDVSFYTPDLAVSVFCIDQERACLDISSADGQVSISSTGGGPVTRADIALARELAHAAARYLSECERLYAKRHLPPAAWWGRWNWYFRRPLISLDTTSREGSSLMFKKLPGDETARLVSTTPDTAVVFRPAVVQTPAILTIAIAVWRMLTGVVGLVWRHPIALAITVGLGVIWTRYGYLHVLALAGLAVAAGVSWRLVDRPSFLRLVGWPLLGWWRLVSVYRRHWQPVMIVSGLGRYLRGRDCLPRLLAVTCTPWADLVTVKMLSGQAVTDWTDRTEHLAHGFGATSCRISVQRSGRLLLTFPRSDPLAVPLSAVPVPETAAAGPVQVGMQENGHPWLLKLHGTHVLVAGATGAGKGSVIWSAIRGLLPAMRAGLVQVWALDPKLMELSYGRAIFGDRYAADPDACADLLDAAVKVMQERAGRFAGVQRNHTPTFEDPFVLVVVDEVAFLTAYQPDKHLRQRITAALATLTTQGRAVGVGVLAALQDPRKEVMNIRNLFPDKIALRLDESEQVDMVLGDGARDRGALADLISPRPEAGAGIGYVRLETSPDPVRVRAAYVSDADIRAMAAEFAPVGEAV</sequence>
<keyword evidence="4" id="KW-0472">Membrane</keyword>
<accession>A0A7W7DAS0</accession>
<keyword evidence="4" id="KW-1133">Transmembrane helix</keyword>
<evidence type="ECO:0000256" key="1">
    <source>
        <dbReference type="ARBA" id="ARBA00022741"/>
    </source>
</evidence>
<dbReference type="PANTHER" id="PTHR22683:SF41">
    <property type="entry name" value="DNA TRANSLOCASE FTSK"/>
    <property type="match status" value="1"/>
</dbReference>
<organism evidence="6 7">
    <name type="scientific">Sphaerisporangium siamense</name>
    <dbReference type="NCBI Taxonomy" id="795645"/>
    <lineage>
        <taxon>Bacteria</taxon>
        <taxon>Bacillati</taxon>
        <taxon>Actinomycetota</taxon>
        <taxon>Actinomycetes</taxon>
        <taxon>Streptosporangiales</taxon>
        <taxon>Streptosporangiaceae</taxon>
        <taxon>Sphaerisporangium</taxon>
    </lineage>
</organism>
<feature type="binding site" evidence="3">
    <location>
        <begin position="372"/>
        <end position="379"/>
    </location>
    <ligand>
        <name>ATP</name>
        <dbReference type="ChEBI" id="CHEBI:30616"/>
    </ligand>
</feature>
<proteinExistence type="predicted"/>
<evidence type="ECO:0000256" key="2">
    <source>
        <dbReference type="ARBA" id="ARBA00022840"/>
    </source>
</evidence>
<dbReference type="AlphaFoldDB" id="A0A7W7DAS0"/>
<keyword evidence="2 3" id="KW-0067">ATP-binding</keyword>
<dbReference type="GO" id="GO:0005524">
    <property type="term" value="F:ATP binding"/>
    <property type="evidence" value="ECO:0007669"/>
    <property type="project" value="UniProtKB-UniRule"/>
</dbReference>
<evidence type="ECO:0000313" key="7">
    <source>
        <dbReference type="Proteomes" id="UP000542210"/>
    </source>
</evidence>
<dbReference type="PROSITE" id="PS50901">
    <property type="entry name" value="FTSK"/>
    <property type="match status" value="1"/>
</dbReference>
<keyword evidence="4" id="KW-0812">Transmembrane</keyword>
<comment type="caution">
    <text evidence="6">The sequence shown here is derived from an EMBL/GenBank/DDBJ whole genome shotgun (WGS) entry which is preliminary data.</text>
</comment>